<feature type="region of interest" description="Disordered" evidence="1">
    <location>
        <begin position="200"/>
        <end position="223"/>
    </location>
</feature>
<evidence type="ECO:0000256" key="1">
    <source>
        <dbReference type="SAM" id="MobiDB-lite"/>
    </source>
</evidence>
<evidence type="ECO:0000313" key="2">
    <source>
        <dbReference type="EMBL" id="KAJ7760632.1"/>
    </source>
</evidence>
<keyword evidence="3" id="KW-1185">Reference proteome</keyword>
<evidence type="ECO:0000313" key="3">
    <source>
        <dbReference type="Proteomes" id="UP001215280"/>
    </source>
</evidence>
<feature type="region of interest" description="Disordered" evidence="1">
    <location>
        <begin position="251"/>
        <end position="326"/>
    </location>
</feature>
<dbReference type="EMBL" id="JARJLG010000048">
    <property type="protein sequence ID" value="KAJ7760632.1"/>
    <property type="molecule type" value="Genomic_DNA"/>
</dbReference>
<reference evidence="2" key="1">
    <citation type="submission" date="2023-03" db="EMBL/GenBank/DDBJ databases">
        <title>Massive genome expansion in bonnet fungi (Mycena s.s.) driven by repeated elements and novel gene families across ecological guilds.</title>
        <authorList>
            <consortium name="Lawrence Berkeley National Laboratory"/>
            <person name="Harder C.B."/>
            <person name="Miyauchi S."/>
            <person name="Viragh M."/>
            <person name="Kuo A."/>
            <person name="Thoen E."/>
            <person name="Andreopoulos B."/>
            <person name="Lu D."/>
            <person name="Skrede I."/>
            <person name="Drula E."/>
            <person name="Henrissat B."/>
            <person name="Morin E."/>
            <person name="Kohler A."/>
            <person name="Barry K."/>
            <person name="LaButti K."/>
            <person name="Morin E."/>
            <person name="Salamov A."/>
            <person name="Lipzen A."/>
            <person name="Mereny Z."/>
            <person name="Hegedus B."/>
            <person name="Baldrian P."/>
            <person name="Stursova M."/>
            <person name="Weitz H."/>
            <person name="Taylor A."/>
            <person name="Grigoriev I.V."/>
            <person name="Nagy L.G."/>
            <person name="Martin F."/>
            <person name="Kauserud H."/>
        </authorList>
    </citation>
    <scope>NUCLEOTIDE SEQUENCE</scope>
    <source>
        <strain evidence="2">CBHHK188m</strain>
    </source>
</reference>
<feature type="compositionally biased region" description="Acidic residues" evidence="1">
    <location>
        <begin position="177"/>
        <end position="188"/>
    </location>
</feature>
<sequence length="331" mass="36555">MSSSFSTPVDQDHSDYGSITFEKIADATEDRYSSFSSTVETSNVHRRTTSIDFFGGASFEIQDSFGPTSHGRFSFGSTDATWSAVNRAKEAHAPQPLKRSHSISSNFTDMTGDELSDEVEPWAMATENRFDFGFTSALRDSCMFTMPREYLPSDEDAEVDDEWETHLTEVDHASDTEVGDESDTEVDDCVSETTVCNVELRSRSESPVEGRQPTPSPIDPSSEVLASSWLPGAWAPSTPVRLFLSFPRRSARVSRPPRATLADREEPQTPTKRKRASTKSTDSSPCKRVAFTGKSGKPTARTPGKSMRTSPPGTAEQQTKSIKIRRVILRV</sequence>
<feature type="region of interest" description="Disordered" evidence="1">
    <location>
        <begin position="169"/>
        <end position="188"/>
    </location>
</feature>
<gene>
    <name evidence="2" type="ORF">DFH07DRAFT_1021616</name>
</gene>
<dbReference type="Proteomes" id="UP001215280">
    <property type="component" value="Unassembled WGS sequence"/>
</dbReference>
<proteinExistence type="predicted"/>
<protein>
    <submittedName>
        <fullName evidence="2">Uncharacterized protein</fullName>
    </submittedName>
</protein>
<organism evidence="2 3">
    <name type="scientific">Mycena maculata</name>
    <dbReference type="NCBI Taxonomy" id="230809"/>
    <lineage>
        <taxon>Eukaryota</taxon>
        <taxon>Fungi</taxon>
        <taxon>Dikarya</taxon>
        <taxon>Basidiomycota</taxon>
        <taxon>Agaricomycotina</taxon>
        <taxon>Agaricomycetes</taxon>
        <taxon>Agaricomycetidae</taxon>
        <taxon>Agaricales</taxon>
        <taxon>Marasmiineae</taxon>
        <taxon>Mycenaceae</taxon>
        <taxon>Mycena</taxon>
    </lineage>
</organism>
<comment type="caution">
    <text evidence="2">The sequence shown here is derived from an EMBL/GenBank/DDBJ whole genome shotgun (WGS) entry which is preliminary data.</text>
</comment>
<dbReference type="AlphaFoldDB" id="A0AAD7JAD6"/>
<accession>A0AAD7JAD6</accession>
<name>A0AAD7JAD6_9AGAR</name>
<feature type="compositionally biased region" description="Polar residues" evidence="1">
    <location>
        <begin position="307"/>
        <end position="321"/>
    </location>
</feature>